<proteinExistence type="predicted"/>
<accession>A0A015LGI3</accession>
<protein>
    <submittedName>
        <fullName evidence="2">Uncharacterized protein</fullName>
    </submittedName>
</protein>
<gene>
    <name evidence="2" type="ORF">RirG_076220</name>
</gene>
<evidence type="ECO:0000256" key="1">
    <source>
        <dbReference type="SAM" id="MobiDB-lite"/>
    </source>
</evidence>
<dbReference type="STRING" id="1432141.A0A015LGI3"/>
<evidence type="ECO:0000313" key="3">
    <source>
        <dbReference type="Proteomes" id="UP000022910"/>
    </source>
</evidence>
<dbReference type="Proteomes" id="UP000022910">
    <property type="component" value="Unassembled WGS sequence"/>
</dbReference>
<organism evidence="2 3">
    <name type="scientific">Rhizophagus irregularis (strain DAOM 197198w)</name>
    <name type="common">Glomus intraradices</name>
    <dbReference type="NCBI Taxonomy" id="1432141"/>
    <lineage>
        <taxon>Eukaryota</taxon>
        <taxon>Fungi</taxon>
        <taxon>Fungi incertae sedis</taxon>
        <taxon>Mucoromycota</taxon>
        <taxon>Glomeromycotina</taxon>
        <taxon>Glomeromycetes</taxon>
        <taxon>Glomerales</taxon>
        <taxon>Glomeraceae</taxon>
        <taxon>Rhizophagus</taxon>
    </lineage>
</organism>
<dbReference type="OrthoDB" id="2399713at2759"/>
<feature type="compositionally biased region" description="Basic and acidic residues" evidence="1">
    <location>
        <begin position="47"/>
        <end position="82"/>
    </location>
</feature>
<name>A0A015LGI3_RHIIW</name>
<dbReference type="EMBL" id="JEMT01015992">
    <property type="protein sequence ID" value="EXX71691.1"/>
    <property type="molecule type" value="Genomic_DNA"/>
</dbReference>
<keyword evidence="3" id="KW-1185">Reference proteome</keyword>
<dbReference type="AlphaFoldDB" id="A0A015LGI3"/>
<dbReference type="HOGENOM" id="CLU_2559501_0_0_1"/>
<reference evidence="2 3" key="1">
    <citation type="submission" date="2014-02" db="EMBL/GenBank/DDBJ databases">
        <title>Single nucleus genome sequencing reveals high similarity among nuclei of an endomycorrhizal fungus.</title>
        <authorList>
            <person name="Lin K."/>
            <person name="Geurts R."/>
            <person name="Zhang Z."/>
            <person name="Limpens E."/>
            <person name="Saunders D.G."/>
            <person name="Mu D."/>
            <person name="Pang E."/>
            <person name="Cao H."/>
            <person name="Cha H."/>
            <person name="Lin T."/>
            <person name="Zhou Q."/>
            <person name="Shang Y."/>
            <person name="Li Y."/>
            <person name="Ivanov S."/>
            <person name="Sharma T."/>
            <person name="Velzen R.V."/>
            <person name="Ruijter N.D."/>
            <person name="Aanen D.K."/>
            <person name="Win J."/>
            <person name="Kamoun S."/>
            <person name="Bisseling T."/>
            <person name="Huang S."/>
        </authorList>
    </citation>
    <scope>NUCLEOTIDE SEQUENCE [LARGE SCALE GENOMIC DNA]</scope>
    <source>
        <strain evidence="3">DAOM197198w</strain>
    </source>
</reference>
<comment type="caution">
    <text evidence="2">The sequence shown here is derived from an EMBL/GenBank/DDBJ whole genome shotgun (WGS) entry which is preliminary data.</text>
</comment>
<sequence>MDNNIFKSINKWLTWHLRNLRIKEKIQVVRFIVPFPQICVYQNNSKNNDHKNKDNDHNKNKDDDHKNKDSDHKNKDNDHKKH</sequence>
<evidence type="ECO:0000313" key="2">
    <source>
        <dbReference type="EMBL" id="EXX71691.1"/>
    </source>
</evidence>
<feature type="region of interest" description="Disordered" evidence="1">
    <location>
        <begin position="42"/>
        <end position="82"/>
    </location>
</feature>